<evidence type="ECO:0000256" key="5">
    <source>
        <dbReference type="ARBA" id="ARBA00023136"/>
    </source>
</evidence>
<dbReference type="PANTHER" id="PTHR30606:SF10">
    <property type="entry name" value="PHOSPHATIDYLINOSITOL MANNOSIDE ACYLTRANSFERASE"/>
    <property type="match status" value="1"/>
</dbReference>
<evidence type="ECO:0000256" key="2">
    <source>
        <dbReference type="ARBA" id="ARBA00022475"/>
    </source>
</evidence>
<evidence type="ECO:0000313" key="8">
    <source>
        <dbReference type="Proteomes" id="UP000036503"/>
    </source>
</evidence>
<reference evidence="7 8" key="1">
    <citation type="submission" date="2015-06" db="EMBL/GenBank/DDBJ databases">
        <title>Draft genome sequence of beer spoilage bacterium Megasphaera cerevisiae type strain 20462.</title>
        <authorList>
            <person name="Kutumbaka K."/>
            <person name="Pasmowitz J."/>
            <person name="Mategko J."/>
            <person name="Reyes D."/>
            <person name="Friedrich A."/>
            <person name="Han S."/>
            <person name="Martens-Habbena W."/>
            <person name="Neal-McKinney J."/>
            <person name="Janagama H.K."/>
            <person name="Nadala C."/>
            <person name="Samadpour M."/>
        </authorList>
    </citation>
    <scope>NUCLEOTIDE SEQUENCE [LARGE SCALE GENOMIC DNA]</scope>
    <source>
        <strain evidence="7 8">DSM 20462</strain>
    </source>
</reference>
<dbReference type="AlphaFoldDB" id="A0A0J6WXY0"/>
<dbReference type="GO" id="GO:0009247">
    <property type="term" value="P:glycolipid biosynthetic process"/>
    <property type="evidence" value="ECO:0007669"/>
    <property type="project" value="UniProtKB-ARBA"/>
</dbReference>
<evidence type="ECO:0000313" key="7">
    <source>
        <dbReference type="EMBL" id="KMO86707.1"/>
    </source>
</evidence>
<name>A0A0J6WXY0_9FIRM</name>
<gene>
    <name evidence="7" type="ORF">AB840_06735</name>
</gene>
<comment type="subcellular location">
    <subcellularLocation>
        <location evidence="1">Cell inner membrane</location>
    </subcellularLocation>
</comment>
<dbReference type="CDD" id="cd07984">
    <property type="entry name" value="LPLAT_LABLAT-like"/>
    <property type="match status" value="1"/>
</dbReference>
<dbReference type="InterPro" id="IPR004960">
    <property type="entry name" value="LipA_acyltrans"/>
</dbReference>
<comment type="caution">
    <text evidence="7">The sequence shown here is derived from an EMBL/GenBank/DDBJ whole genome shotgun (WGS) entry which is preliminary data.</text>
</comment>
<dbReference type="GO" id="GO:0005886">
    <property type="term" value="C:plasma membrane"/>
    <property type="evidence" value="ECO:0007669"/>
    <property type="project" value="UniProtKB-SubCell"/>
</dbReference>
<keyword evidence="6" id="KW-0012">Acyltransferase</keyword>
<dbReference type="PANTHER" id="PTHR30606">
    <property type="entry name" value="LIPID A BIOSYNTHESIS LAUROYL ACYLTRANSFERASE"/>
    <property type="match status" value="1"/>
</dbReference>
<organism evidence="7 8">
    <name type="scientific">Megasphaera cerevisiae DSM 20462</name>
    <dbReference type="NCBI Taxonomy" id="1122219"/>
    <lineage>
        <taxon>Bacteria</taxon>
        <taxon>Bacillati</taxon>
        <taxon>Bacillota</taxon>
        <taxon>Negativicutes</taxon>
        <taxon>Veillonellales</taxon>
        <taxon>Veillonellaceae</taxon>
        <taxon>Megasphaera</taxon>
    </lineage>
</organism>
<keyword evidence="3" id="KW-0997">Cell inner membrane</keyword>
<evidence type="ECO:0000256" key="3">
    <source>
        <dbReference type="ARBA" id="ARBA00022519"/>
    </source>
</evidence>
<accession>A0A0J6WXY0</accession>
<sequence length="305" mass="35329">MYTFLKCLSFIICHISEGMRHRAGNFLGWIFWIFVPRKRKILAQNQILSCGITADPKQAMAIAKASSVRFGPMIVEVLSFPLYTRESLNEKVTLRGKEYLDELKQSGEGAIVQTAHIGNWELIGAALPMNGYPLVSVAQEQNSKSADTFINEYRAMMKEHVTYKTGIRDMVRLLTDGHYIGLLMDQDPGYAGIMVKLFGKDTLTPDGPAKLAGIQNYPIMTIFIHEDRPYHHIIDIQPPLRPYASDVKLSKEERKRVMYDLTQTLNDRLEERIRQYPEDWFWLHNRWKWTRRYKEKEAAKNAQKS</sequence>
<dbReference type="PATRIC" id="fig|1122219.3.peg.845"/>
<keyword evidence="8" id="KW-1185">Reference proteome</keyword>
<keyword evidence="5" id="KW-0472">Membrane</keyword>
<evidence type="ECO:0000256" key="1">
    <source>
        <dbReference type="ARBA" id="ARBA00004533"/>
    </source>
</evidence>
<dbReference type="Proteomes" id="UP000036503">
    <property type="component" value="Unassembled WGS sequence"/>
</dbReference>
<evidence type="ECO:0000256" key="6">
    <source>
        <dbReference type="ARBA" id="ARBA00023315"/>
    </source>
</evidence>
<evidence type="ECO:0000256" key="4">
    <source>
        <dbReference type="ARBA" id="ARBA00022679"/>
    </source>
</evidence>
<dbReference type="OrthoDB" id="9801955at2"/>
<keyword evidence="4" id="KW-0808">Transferase</keyword>
<dbReference type="Pfam" id="PF03279">
    <property type="entry name" value="Lip_A_acyltrans"/>
    <property type="match status" value="1"/>
</dbReference>
<protein>
    <submittedName>
        <fullName evidence="7">Phosphatase</fullName>
    </submittedName>
</protein>
<proteinExistence type="predicted"/>
<dbReference type="GO" id="GO:0016746">
    <property type="term" value="F:acyltransferase activity"/>
    <property type="evidence" value="ECO:0007669"/>
    <property type="project" value="UniProtKB-KW"/>
</dbReference>
<keyword evidence="2" id="KW-1003">Cell membrane</keyword>
<dbReference type="STRING" id="39029.BSR42_08285"/>
<dbReference type="RefSeq" id="WP_048514069.1">
    <property type="nucleotide sequence ID" value="NZ_FUXD01000018.1"/>
</dbReference>
<dbReference type="EMBL" id="LEKT01000017">
    <property type="protein sequence ID" value="KMO86707.1"/>
    <property type="molecule type" value="Genomic_DNA"/>
</dbReference>
<dbReference type="InParanoid" id="A0A0J6WXY0"/>